<dbReference type="Proteomes" id="UP001458880">
    <property type="component" value="Unassembled WGS sequence"/>
</dbReference>
<evidence type="ECO:0000259" key="3">
    <source>
        <dbReference type="PROSITE" id="PS50158"/>
    </source>
</evidence>
<evidence type="ECO:0000256" key="1">
    <source>
        <dbReference type="PROSITE-ProRule" id="PRU00047"/>
    </source>
</evidence>
<keyword evidence="1" id="KW-0479">Metal-binding</keyword>
<keyword evidence="5" id="KW-1185">Reference proteome</keyword>
<feature type="domain" description="CCHC-type" evidence="3">
    <location>
        <begin position="276"/>
        <end position="291"/>
    </location>
</feature>
<dbReference type="AlphaFoldDB" id="A0AAW1I8G3"/>
<dbReference type="Gene3D" id="4.10.60.10">
    <property type="entry name" value="Zinc finger, CCHC-type"/>
    <property type="match status" value="1"/>
</dbReference>
<evidence type="ECO:0000313" key="4">
    <source>
        <dbReference type="EMBL" id="KAK9685562.1"/>
    </source>
</evidence>
<dbReference type="GO" id="GO:0003676">
    <property type="term" value="F:nucleic acid binding"/>
    <property type="evidence" value="ECO:0007669"/>
    <property type="project" value="InterPro"/>
</dbReference>
<keyword evidence="1" id="KW-0862">Zinc</keyword>
<dbReference type="Pfam" id="PF00098">
    <property type="entry name" value="zf-CCHC"/>
    <property type="match status" value="2"/>
</dbReference>
<comment type="caution">
    <text evidence="4">The sequence shown here is derived from an EMBL/GenBank/DDBJ whole genome shotgun (WGS) entry which is preliminary data.</text>
</comment>
<feature type="compositionally biased region" description="Basic and acidic residues" evidence="2">
    <location>
        <begin position="211"/>
        <end position="226"/>
    </location>
</feature>
<dbReference type="PROSITE" id="PS50158">
    <property type="entry name" value="ZF_CCHC"/>
    <property type="match status" value="2"/>
</dbReference>
<dbReference type="InterPro" id="IPR051714">
    <property type="entry name" value="Znf_CCHC_NABP"/>
</dbReference>
<dbReference type="SUPFAM" id="SSF57756">
    <property type="entry name" value="Retrovirus zinc finger-like domains"/>
    <property type="match status" value="1"/>
</dbReference>
<dbReference type="EMBL" id="JASPKY010000770">
    <property type="protein sequence ID" value="KAK9685562.1"/>
    <property type="molecule type" value="Genomic_DNA"/>
</dbReference>
<feature type="domain" description="CCHC-type" evidence="3">
    <location>
        <begin position="252"/>
        <end position="268"/>
    </location>
</feature>
<organism evidence="4 5">
    <name type="scientific">Popillia japonica</name>
    <name type="common">Japanese beetle</name>
    <dbReference type="NCBI Taxonomy" id="7064"/>
    <lineage>
        <taxon>Eukaryota</taxon>
        <taxon>Metazoa</taxon>
        <taxon>Ecdysozoa</taxon>
        <taxon>Arthropoda</taxon>
        <taxon>Hexapoda</taxon>
        <taxon>Insecta</taxon>
        <taxon>Pterygota</taxon>
        <taxon>Neoptera</taxon>
        <taxon>Endopterygota</taxon>
        <taxon>Coleoptera</taxon>
        <taxon>Polyphaga</taxon>
        <taxon>Scarabaeiformia</taxon>
        <taxon>Scarabaeidae</taxon>
        <taxon>Rutelinae</taxon>
        <taxon>Popillia</taxon>
    </lineage>
</organism>
<dbReference type="SMART" id="SM00343">
    <property type="entry name" value="ZnF_C2HC"/>
    <property type="match status" value="2"/>
</dbReference>
<reference evidence="4 5" key="1">
    <citation type="journal article" date="2024" name="BMC Genomics">
        <title>De novo assembly and annotation of Popillia japonica's genome with initial clues to its potential as an invasive pest.</title>
        <authorList>
            <person name="Cucini C."/>
            <person name="Boschi S."/>
            <person name="Funari R."/>
            <person name="Cardaioli E."/>
            <person name="Iannotti N."/>
            <person name="Marturano G."/>
            <person name="Paoli F."/>
            <person name="Bruttini M."/>
            <person name="Carapelli A."/>
            <person name="Frati F."/>
            <person name="Nardi F."/>
        </authorList>
    </citation>
    <scope>NUCLEOTIDE SEQUENCE [LARGE SCALE GENOMIC DNA]</scope>
    <source>
        <strain evidence="4">DMR45628</strain>
    </source>
</reference>
<dbReference type="GO" id="GO:0008270">
    <property type="term" value="F:zinc ion binding"/>
    <property type="evidence" value="ECO:0007669"/>
    <property type="project" value="UniProtKB-KW"/>
</dbReference>
<evidence type="ECO:0000256" key="2">
    <source>
        <dbReference type="SAM" id="MobiDB-lite"/>
    </source>
</evidence>
<keyword evidence="1" id="KW-0863">Zinc-finger</keyword>
<dbReference type="PANTHER" id="PTHR23002">
    <property type="entry name" value="ZINC FINGER CCHC DOMAIN CONTAINING PROTEIN"/>
    <property type="match status" value="1"/>
</dbReference>
<sequence>MPLHRMTSNVLRRRMPNAKMLEMLQISQQNQQQTVRVNSNQDIKNFNIMPDLSKTIDKFNGEMGPVVAKTWLRQIESTSLLHSWPDAFAYETARSNLEGAAKYWLKGRYSTVTDWHTFKNAFKKTFIYEKSKSECWQRMQAHIQGVKENSSAYFHEKVALCQELDLSFKETKEQLVIGLQSRELSNFIMSKDHIDVDELFQDMMTHERIVKSRRDRKEPEGNRDGRVIPVPGLRRGFTGNQPSRNRNAAEMKCFNCGLIGHGAAECTKPQRPRGSCYQCGAAGHVRRSCPQLQRSNPDVPRAQDDFERFTQENAGEPNTNTHSSNQYADAIQALIAQNAKMLEMLQISQQNQQQTVRVT</sequence>
<proteinExistence type="predicted"/>
<protein>
    <submittedName>
        <fullName evidence="4">Zinc knuckle</fullName>
    </submittedName>
</protein>
<dbReference type="InterPro" id="IPR036875">
    <property type="entry name" value="Znf_CCHC_sf"/>
</dbReference>
<accession>A0AAW1I8G3</accession>
<name>A0AAW1I8G3_POPJA</name>
<feature type="region of interest" description="Disordered" evidence="2">
    <location>
        <begin position="211"/>
        <end position="244"/>
    </location>
</feature>
<dbReference type="InterPro" id="IPR001878">
    <property type="entry name" value="Znf_CCHC"/>
</dbReference>
<evidence type="ECO:0000313" key="5">
    <source>
        <dbReference type="Proteomes" id="UP001458880"/>
    </source>
</evidence>
<gene>
    <name evidence="4" type="ORF">QE152_g37952</name>
</gene>